<organism evidence="7 8">
    <name type="scientific">Sneathiella litorea</name>
    <dbReference type="NCBI Taxonomy" id="2606216"/>
    <lineage>
        <taxon>Bacteria</taxon>
        <taxon>Pseudomonadati</taxon>
        <taxon>Pseudomonadota</taxon>
        <taxon>Alphaproteobacteria</taxon>
        <taxon>Sneathiellales</taxon>
        <taxon>Sneathiellaceae</taxon>
        <taxon>Sneathiella</taxon>
    </lineage>
</organism>
<dbReference type="GO" id="GO:0005886">
    <property type="term" value="C:plasma membrane"/>
    <property type="evidence" value="ECO:0007669"/>
    <property type="project" value="UniProtKB-SubCell"/>
</dbReference>
<gene>
    <name evidence="7" type="ORF">GQE98_04935</name>
</gene>
<comment type="caution">
    <text evidence="7">The sequence shown here is derived from an EMBL/GenBank/DDBJ whole genome shotgun (WGS) entry which is preliminary data.</text>
</comment>
<feature type="transmembrane region" description="Helical" evidence="6">
    <location>
        <begin position="241"/>
        <end position="267"/>
    </location>
</feature>
<protein>
    <submittedName>
        <fullName evidence="7">YihY family inner membrane protein</fullName>
    </submittedName>
</protein>
<dbReference type="PANTHER" id="PTHR30213:SF0">
    <property type="entry name" value="UPF0761 MEMBRANE PROTEIN YIHY"/>
    <property type="match status" value="1"/>
</dbReference>
<evidence type="ECO:0000256" key="5">
    <source>
        <dbReference type="ARBA" id="ARBA00023136"/>
    </source>
</evidence>
<evidence type="ECO:0000256" key="3">
    <source>
        <dbReference type="ARBA" id="ARBA00022692"/>
    </source>
</evidence>
<reference evidence="7 8" key="1">
    <citation type="submission" date="2019-12" db="EMBL/GenBank/DDBJ databases">
        <title>Snethiella sp. nov. sp. isolated from sea sand.</title>
        <authorList>
            <person name="Kim J."/>
            <person name="Jeong S.E."/>
            <person name="Jung H.S."/>
            <person name="Jeon C.O."/>
        </authorList>
    </citation>
    <scope>NUCLEOTIDE SEQUENCE [LARGE SCALE GENOMIC DNA]</scope>
    <source>
        <strain evidence="7 8">DP05</strain>
    </source>
</reference>
<dbReference type="Pfam" id="PF03631">
    <property type="entry name" value="Virul_fac_BrkB"/>
    <property type="match status" value="1"/>
</dbReference>
<keyword evidence="8" id="KW-1185">Reference proteome</keyword>
<evidence type="ECO:0000313" key="7">
    <source>
        <dbReference type="EMBL" id="MZR29978.1"/>
    </source>
</evidence>
<name>A0A6L8W4M9_9PROT</name>
<comment type="subcellular location">
    <subcellularLocation>
        <location evidence="1">Cell membrane</location>
        <topology evidence="1">Multi-pass membrane protein</topology>
    </subcellularLocation>
</comment>
<keyword evidence="4 6" id="KW-1133">Transmembrane helix</keyword>
<keyword evidence="3 6" id="KW-0812">Transmembrane</keyword>
<accession>A0A6L8W4M9</accession>
<keyword evidence="2" id="KW-1003">Cell membrane</keyword>
<feature type="transmembrane region" description="Helical" evidence="6">
    <location>
        <begin position="166"/>
        <end position="190"/>
    </location>
</feature>
<dbReference type="Proteomes" id="UP000476030">
    <property type="component" value="Unassembled WGS sequence"/>
</dbReference>
<keyword evidence="5 6" id="KW-0472">Membrane</keyword>
<evidence type="ECO:0000313" key="8">
    <source>
        <dbReference type="Proteomes" id="UP000476030"/>
    </source>
</evidence>
<dbReference type="PIRSF" id="PIRSF035875">
    <property type="entry name" value="RNase_BN"/>
    <property type="match status" value="1"/>
</dbReference>
<feature type="transmembrane region" description="Helical" evidence="6">
    <location>
        <begin position="130"/>
        <end position="154"/>
    </location>
</feature>
<dbReference type="AlphaFoldDB" id="A0A6L8W4M9"/>
<evidence type="ECO:0000256" key="1">
    <source>
        <dbReference type="ARBA" id="ARBA00004651"/>
    </source>
</evidence>
<evidence type="ECO:0000256" key="6">
    <source>
        <dbReference type="SAM" id="Phobius"/>
    </source>
</evidence>
<dbReference type="PANTHER" id="PTHR30213">
    <property type="entry name" value="INNER MEMBRANE PROTEIN YHJD"/>
    <property type="match status" value="1"/>
</dbReference>
<evidence type="ECO:0000256" key="4">
    <source>
        <dbReference type="ARBA" id="ARBA00022989"/>
    </source>
</evidence>
<feature type="transmembrane region" description="Helical" evidence="6">
    <location>
        <begin position="202"/>
        <end position="221"/>
    </location>
</feature>
<feature type="transmembrane region" description="Helical" evidence="6">
    <location>
        <begin position="91"/>
        <end position="110"/>
    </location>
</feature>
<dbReference type="InterPro" id="IPR017039">
    <property type="entry name" value="Virul_fac_BrkB"/>
</dbReference>
<feature type="transmembrane region" description="Helical" evidence="6">
    <location>
        <begin position="34"/>
        <end position="55"/>
    </location>
</feature>
<evidence type="ECO:0000256" key="2">
    <source>
        <dbReference type="ARBA" id="ARBA00022475"/>
    </source>
</evidence>
<dbReference type="NCBIfam" id="TIGR00765">
    <property type="entry name" value="yihY_not_rbn"/>
    <property type="match status" value="1"/>
</dbReference>
<dbReference type="EMBL" id="WTUW01000001">
    <property type="protein sequence ID" value="MZR29978.1"/>
    <property type="molecule type" value="Genomic_DNA"/>
</dbReference>
<proteinExistence type="predicted"/>
<sequence>MQKIFIVALLGRIWHHFKDQHCLRMATALSYQTLLAIVPLAAVVFALFTAIPAFTHLKQKLTTLLFDNLLPSKISTVDAALSDFAVNASQLTYFGLAGIAITALMLMSSIEEIFSQIWQVAATRNPFKRLITYIVITLIGPIAVGTSLTLVNWIVDISEEATGFEVTGAVALLSFIMPFLLPFAILFILFRIVPACDVKWRHAFIGAAVATALFLLGKHMFRLYLEYFPSYEVVYGTMAAIPLFLIWLYVSWGIVLFGATIAAVLGFEFTADMEKR</sequence>
<dbReference type="RefSeq" id="WP_161314518.1">
    <property type="nucleotide sequence ID" value="NZ_WTUW01000001.1"/>
</dbReference>